<dbReference type="GO" id="GO:0009630">
    <property type="term" value="P:gravitropism"/>
    <property type="evidence" value="ECO:0007669"/>
    <property type="project" value="TreeGrafter"/>
</dbReference>
<feature type="region of interest" description="Disordered" evidence="1">
    <location>
        <begin position="32"/>
        <end position="55"/>
    </location>
</feature>
<dbReference type="PANTHER" id="PTHR34946:SF2">
    <property type="entry name" value="OS04G0386300 PROTEIN"/>
    <property type="match status" value="1"/>
</dbReference>
<dbReference type="AlphaFoldDB" id="A0AAP0B9G4"/>
<accession>A0AAP0B9G4</accession>
<proteinExistence type="predicted"/>
<dbReference type="PANTHER" id="PTHR34946">
    <property type="entry name" value="OS03G0310200 PROTEIN"/>
    <property type="match status" value="1"/>
</dbReference>
<gene>
    <name evidence="2" type="ORF">KSP39_PZI015619</name>
</gene>
<dbReference type="Proteomes" id="UP001418222">
    <property type="component" value="Unassembled WGS sequence"/>
</dbReference>
<keyword evidence="3" id="KW-1185">Reference proteome</keyword>
<evidence type="ECO:0000313" key="3">
    <source>
        <dbReference type="Proteomes" id="UP001418222"/>
    </source>
</evidence>
<protein>
    <submittedName>
        <fullName evidence="2">Uncharacterized protein</fullName>
    </submittedName>
</protein>
<dbReference type="EMBL" id="JBBWWQ010000013">
    <property type="protein sequence ID" value="KAK8933959.1"/>
    <property type="molecule type" value="Genomic_DNA"/>
</dbReference>
<dbReference type="GO" id="GO:0005634">
    <property type="term" value="C:nucleus"/>
    <property type="evidence" value="ECO:0007669"/>
    <property type="project" value="TreeGrafter"/>
</dbReference>
<sequence>MEEAEKRELWLLSNEPEITAKERAFRPPLDLSLSMSSALPPAANPGKEDDGSTKSVQALKQQVTEQARPAALETAYANQMRELARRELEMAKSEFTRARLIWERAREEVERVERMKMIATRRISSTCIEITCRNCRRHFRP</sequence>
<evidence type="ECO:0000256" key="1">
    <source>
        <dbReference type="SAM" id="MobiDB-lite"/>
    </source>
</evidence>
<comment type="caution">
    <text evidence="2">The sequence shown here is derived from an EMBL/GenBank/DDBJ whole genome shotgun (WGS) entry which is preliminary data.</text>
</comment>
<feature type="compositionally biased region" description="Low complexity" evidence="1">
    <location>
        <begin position="32"/>
        <end position="41"/>
    </location>
</feature>
<name>A0AAP0B9G4_9ASPA</name>
<evidence type="ECO:0000313" key="2">
    <source>
        <dbReference type="EMBL" id="KAK8933959.1"/>
    </source>
</evidence>
<reference evidence="2 3" key="1">
    <citation type="journal article" date="2022" name="Nat. Plants">
        <title>Genomes of leafy and leafless Platanthera orchids illuminate the evolution of mycoheterotrophy.</title>
        <authorList>
            <person name="Li M.H."/>
            <person name="Liu K.W."/>
            <person name="Li Z."/>
            <person name="Lu H.C."/>
            <person name="Ye Q.L."/>
            <person name="Zhang D."/>
            <person name="Wang J.Y."/>
            <person name="Li Y.F."/>
            <person name="Zhong Z.M."/>
            <person name="Liu X."/>
            <person name="Yu X."/>
            <person name="Liu D.K."/>
            <person name="Tu X.D."/>
            <person name="Liu B."/>
            <person name="Hao Y."/>
            <person name="Liao X.Y."/>
            <person name="Jiang Y.T."/>
            <person name="Sun W.H."/>
            <person name="Chen J."/>
            <person name="Chen Y.Q."/>
            <person name="Ai Y."/>
            <person name="Zhai J.W."/>
            <person name="Wu S.S."/>
            <person name="Zhou Z."/>
            <person name="Hsiao Y.Y."/>
            <person name="Wu W.L."/>
            <person name="Chen Y.Y."/>
            <person name="Lin Y.F."/>
            <person name="Hsu J.L."/>
            <person name="Li C.Y."/>
            <person name="Wang Z.W."/>
            <person name="Zhao X."/>
            <person name="Zhong W.Y."/>
            <person name="Ma X.K."/>
            <person name="Ma L."/>
            <person name="Huang J."/>
            <person name="Chen G.Z."/>
            <person name="Huang M.Z."/>
            <person name="Huang L."/>
            <person name="Peng D.H."/>
            <person name="Luo Y.B."/>
            <person name="Zou S.Q."/>
            <person name="Chen S.P."/>
            <person name="Lan S."/>
            <person name="Tsai W.C."/>
            <person name="Van de Peer Y."/>
            <person name="Liu Z.J."/>
        </authorList>
    </citation>
    <scope>NUCLEOTIDE SEQUENCE [LARGE SCALE GENOMIC DNA]</scope>
    <source>
        <strain evidence="2">Lor287</strain>
    </source>
</reference>
<organism evidence="2 3">
    <name type="scientific">Platanthera zijinensis</name>
    <dbReference type="NCBI Taxonomy" id="2320716"/>
    <lineage>
        <taxon>Eukaryota</taxon>
        <taxon>Viridiplantae</taxon>
        <taxon>Streptophyta</taxon>
        <taxon>Embryophyta</taxon>
        <taxon>Tracheophyta</taxon>
        <taxon>Spermatophyta</taxon>
        <taxon>Magnoliopsida</taxon>
        <taxon>Liliopsida</taxon>
        <taxon>Asparagales</taxon>
        <taxon>Orchidaceae</taxon>
        <taxon>Orchidoideae</taxon>
        <taxon>Orchideae</taxon>
        <taxon>Orchidinae</taxon>
        <taxon>Platanthera</taxon>
    </lineage>
</organism>